<dbReference type="InterPro" id="IPR035986">
    <property type="entry name" value="PKD_dom_sf"/>
</dbReference>
<dbReference type="SUPFAM" id="SSF49299">
    <property type="entry name" value="PKD domain"/>
    <property type="match status" value="1"/>
</dbReference>
<dbReference type="PANTHER" id="PTHR19328:SF13">
    <property type="entry name" value="HIPL1 PROTEIN"/>
    <property type="match status" value="1"/>
</dbReference>
<dbReference type="eggNOG" id="ENOG502QQKP">
    <property type="taxonomic scope" value="Eukaryota"/>
</dbReference>
<organism evidence="4 5">
    <name type="scientific">Monosiga brevicollis</name>
    <name type="common">Choanoflagellate</name>
    <dbReference type="NCBI Taxonomy" id="81824"/>
    <lineage>
        <taxon>Eukaryota</taxon>
        <taxon>Choanoflagellata</taxon>
        <taxon>Craspedida</taxon>
        <taxon>Salpingoecidae</taxon>
        <taxon>Monosiga</taxon>
    </lineage>
</organism>
<evidence type="ECO:0000259" key="3">
    <source>
        <dbReference type="Pfam" id="PF07995"/>
    </source>
</evidence>
<evidence type="ECO:0000256" key="2">
    <source>
        <dbReference type="SAM" id="SignalP"/>
    </source>
</evidence>
<dbReference type="STRING" id="81824.A9V6J2"/>
<sequence>MAAALWLCILLLANTVPCTEAQLGHVQREPLLTLDQEPVKLRFLPDGRLLVLERLGRLTLLNTSSLEAATYAQFDTSRLMQGVEYGLFDFALSPEFETDQQIFLYWSPRQPEQLRISVFTHEENDGGLSSRLDLASEITIWTEPETGYNNACCHFGAGLDFGPDGKLYVAVGDMFQGNVAQNPTSARGKLLRLNADGSIPSDNWGAQMGGTFYAGIQAMGLRNPFSGRWDPVSGLYVMAEVGGNDQAISTEDVHVYDPTKMAGANYGWPMCEGMCNDTRFPTCDCLLHESALYAVPHDGYGMAIVGGLVYRGSMFPSHYDGAIIIGDYVSGWIKVLETTWSPEPTVVESTTMAQFQGNLLSLAEGPDGAIYATDMAGHVFRYMYYDGNRPPVLHNVQYQAFWPEAPVTITLTANASDPEESPLSYNWYMEGQVIPWAVGQSATLSLTQAGRYAVAVVISDGHMTTRSHSLPLTVGAPPALELASPLNNSVFSAGNRLDLIATSATPNATLAWSVRFRHDQHFHPTMAWTEGAQLEFNAPVRGHSFGGQTGYLIEARATDAHGLMTLQHVNIWPRKAAIVFASNPSGAMLLVDGIPHALPYTLDTLVGFQHELRLEPAYCRAGVRYVLSEWNVSLTALSALPNAGTLVVAPDAATYMAVFQPSGACDEHLPTHGLVLHVVAAENVTTDESGQVSLWTDLSGYNNTLAPLMGHGPQLVQRSSTPAHGPAQFLQFDGAGAELGAEAFAAQPTTSFTVVVAVRYWSAGWGGLTFGQPACYQVAGAAVSPAGNLMVETYCSGDGSESAWQGQGQPWLLHTVVADGTTNRMLVNGSTVSSFLVGWNLQPGALMMGVEHARTNSVRMDVAEALVYDRALGVEELAAVHAILMNRHFNVSEAPTVVAQFTSPAGPDSTLARDTAVTWRWSTNVNVGTQQAAMELDGVEQYALDLAERTTQSWSLPAGLAPGPHTLTLLVQVAGGTGVERVQSTSFVLETTGMSTESAASTTPAVSSTEQVSQVILHQPNPLIPVVSNIVEIEWDTMLDENQYVMTIVKLGDLEVEVAQLSGVYQFTNVAPGEYDVFVAVMRSTGAPLMARTVVEVISAPLETTQEPSSNAGTTTAPLSSSTPDAHIEWMTELAANVSADFPRDGYRVQFAGAWPGVPAGIAMRFATALDQPSSKAFFSRRMTLDSCFTECDRDPYCRAVHYWRTSTDEYCSGLLDQDLGTSVETTQTSLGFVKAATTVAAPQLCAYGREMGTGALSAGCDCGGNCQTRADAAERVALVLCLFESGWAVSSGSDPSIQPYMMPYSEEFDHILQLRDYRLVSCHTDLWAEHGAIFPDVRVVQLAPSQQGRLADIHLIKATHPKHAALDWSDDDFVAVEAALVQRLAPPQCLDLDTNPDVFHDRTLDYVNRHPARLLNKPWADDDDDIRRHRADELRRCDKMKRIRLMQFEPRATHCLRPSLASTRHVLADDPFFAGQCIPDLGMLCPRHPQAMPCTMTHRCWAGHLNLDDPETMQVRRPVENAKSHQLVCYGQIVEVRRIEGERPWQVCVRDSWDLPFEPRLCTNFGSLDEANAFCREQQLFLEQIEGRPLKHDIWATLQGTELKEVPNPVPTEAPSLLTPKVPRPVSPEQARPLNSSNRHSNNSFGSNANSNCSNNRKASSSNNSNSSTNSNSNSNNSNNNNFNSNERSIKRRPLLNEIPYRFVRSSIPATVLYGLEI</sequence>
<feature type="region of interest" description="Disordered" evidence="1">
    <location>
        <begin position="1606"/>
        <end position="1690"/>
    </location>
</feature>
<dbReference type="Gene3D" id="2.120.10.30">
    <property type="entry name" value="TolB, C-terminal domain"/>
    <property type="match status" value="1"/>
</dbReference>
<dbReference type="RefSeq" id="XP_001748439.1">
    <property type="nucleotide sequence ID" value="XM_001748387.1"/>
</dbReference>
<dbReference type="SUPFAM" id="SSF50952">
    <property type="entry name" value="Soluble quinoprotein glucose dehydrogenase"/>
    <property type="match status" value="1"/>
</dbReference>
<dbReference type="Gene3D" id="2.60.40.10">
    <property type="entry name" value="Immunoglobulins"/>
    <property type="match status" value="1"/>
</dbReference>
<dbReference type="InterPro" id="IPR013783">
    <property type="entry name" value="Ig-like_fold"/>
</dbReference>
<proteinExistence type="predicted"/>
<dbReference type="PANTHER" id="PTHR19328">
    <property type="entry name" value="HEDGEHOG-INTERACTING PROTEIN"/>
    <property type="match status" value="1"/>
</dbReference>
<protein>
    <recommendedName>
        <fullName evidence="3">Glucose/Sorbosone dehydrogenase domain-containing protein</fullName>
    </recommendedName>
</protein>
<dbReference type="InterPro" id="IPR011041">
    <property type="entry name" value="Quinoprot_gluc/sorb_DH_b-prop"/>
</dbReference>
<feature type="domain" description="Glucose/Sorbosone dehydrogenase" evidence="3">
    <location>
        <begin position="36"/>
        <end position="373"/>
    </location>
</feature>
<gene>
    <name evidence="4" type="ORF">MONBRDRAFT_10647</name>
</gene>
<evidence type="ECO:0000313" key="4">
    <source>
        <dbReference type="EMBL" id="EDQ86894.1"/>
    </source>
</evidence>
<dbReference type="GeneID" id="5893571"/>
<dbReference type="InterPro" id="IPR013320">
    <property type="entry name" value="ConA-like_dom_sf"/>
</dbReference>
<dbReference type="Proteomes" id="UP000001357">
    <property type="component" value="Unassembled WGS sequence"/>
</dbReference>
<dbReference type="InterPro" id="IPR012938">
    <property type="entry name" value="Glc/Sorbosone_DH"/>
</dbReference>
<dbReference type="InterPro" id="IPR011042">
    <property type="entry name" value="6-blade_b-propeller_TolB-like"/>
</dbReference>
<dbReference type="InParanoid" id="A9V6J2"/>
<dbReference type="SUPFAM" id="SSF49899">
    <property type="entry name" value="Concanavalin A-like lectins/glucanases"/>
    <property type="match status" value="1"/>
</dbReference>
<feature type="region of interest" description="Disordered" evidence="1">
    <location>
        <begin position="1102"/>
        <end position="1122"/>
    </location>
</feature>
<dbReference type="KEGG" id="mbr:MONBRDRAFT_10647"/>
<dbReference type="CDD" id="cd00146">
    <property type="entry name" value="PKD"/>
    <property type="match status" value="1"/>
</dbReference>
<feature type="compositionally biased region" description="Low complexity" evidence="1">
    <location>
        <begin position="1642"/>
        <end position="1687"/>
    </location>
</feature>
<keyword evidence="5" id="KW-1185">Reference proteome</keyword>
<evidence type="ECO:0000313" key="5">
    <source>
        <dbReference type="Proteomes" id="UP000001357"/>
    </source>
</evidence>
<dbReference type="Pfam" id="PF07995">
    <property type="entry name" value="GSDH"/>
    <property type="match status" value="1"/>
</dbReference>
<keyword evidence="2" id="KW-0732">Signal</keyword>
<evidence type="ECO:0000256" key="1">
    <source>
        <dbReference type="SAM" id="MobiDB-lite"/>
    </source>
</evidence>
<accession>A9V6J2</accession>
<reference evidence="4 5" key="1">
    <citation type="journal article" date="2008" name="Nature">
        <title>The genome of the choanoflagellate Monosiga brevicollis and the origin of metazoans.</title>
        <authorList>
            <consortium name="JGI Sequencing"/>
            <person name="King N."/>
            <person name="Westbrook M.J."/>
            <person name="Young S.L."/>
            <person name="Kuo A."/>
            <person name="Abedin M."/>
            <person name="Chapman J."/>
            <person name="Fairclough S."/>
            <person name="Hellsten U."/>
            <person name="Isogai Y."/>
            <person name="Letunic I."/>
            <person name="Marr M."/>
            <person name="Pincus D."/>
            <person name="Putnam N."/>
            <person name="Rokas A."/>
            <person name="Wright K.J."/>
            <person name="Zuzow R."/>
            <person name="Dirks W."/>
            <person name="Good M."/>
            <person name="Goodstein D."/>
            <person name="Lemons D."/>
            <person name="Li W."/>
            <person name="Lyons J.B."/>
            <person name="Morris A."/>
            <person name="Nichols S."/>
            <person name="Richter D.J."/>
            <person name="Salamov A."/>
            <person name="Bork P."/>
            <person name="Lim W.A."/>
            <person name="Manning G."/>
            <person name="Miller W.T."/>
            <person name="McGinnis W."/>
            <person name="Shapiro H."/>
            <person name="Tjian R."/>
            <person name="Grigoriev I.V."/>
            <person name="Rokhsar D."/>
        </authorList>
    </citation>
    <scope>NUCLEOTIDE SEQUENCE [LARGE SCALE GENOMIC DNA]</scope>
    <source>
        <strain evidence="5">MX1 / ATCC 50154</strain>
    </source>
</reference>
<feature type="signal peptide" evidence="2">
    <location>
        <begin position="1"/>
        <end position="21"/>
    </location>
</feature>
<dbReference type="EMBL" id="CH991563">
    <property type="protein sequence ID" value="EDQ86894.1"/>
    <property type="molecule type" value="Genomic_DNA"/>
</dbReference>
<feature type="chain" id="PRO_5002745189" description="Glucose/Sorbosone dehydrogenase domain-containing protein" evidence="2">
    <location>
        <begin position="22"/>
        <end position="1719"/>
    </location>
</feature>
<name>A9V6J2_MONBE</name>